<evidence type="ECO:0000313" key="2">
    <source>
        <dbReference type="Proteomes" id="UP000827517"/>
    </source>
</evidence>
<dbReference type="Pfam" id="PF23838">
    <property type="entry name" value="DUF7208"/>
    <property type="match status" value="1"/>
</dbReference>
<dbReference type="InterPro" id="IPR055632">
    <property type="entry name" value="DUF7208"/>
</dbReference>
<dbReference type="Proteomes" id="UP000827517">
    <property type="component" value="Segment"/>
</dbReference>
<accession>A0AAE7X0X4</accession>
<proteinExistence type="predicted"/>
<dbReference type="KEGG" id="vg:77944017"/>
<name>A0AAE7X0X4_9CAUD</name>
<dbReference type="GeneID" id="77944017"/>
<organism evidence="1 2">
    <name type="scientific">Erwinia phage AH04</name>
    <dbReference type="NCBI Taxonomy" id="2869569"/>
    <lineage>
        <taxon>Viruses</taxon>
        <taxon>Duplodnaviria</taxon>
        <taxon>Heunggongvirae</taxon>
        <taxon>Uroviricota</taxon>
        <taxon>Caudoviricetes</taxon>
        <taxon>Chimalliviridae</taxon>
        <taxon>Meadowvirus</taxon>
        <taxon>Meadowvirus AH04</taxon>
    </lineage>
</organism>
<reference evidence="1" key="1">
    <citation type="submission" date="2021-07" db="EMBL/GenBank/DDBJ databases">
        <authorList>
            <person name="Roth S.J."/>
            <person name="Krukonis G.P."/>
            <person name="Delesalle V.A."/>
        </authorList>
    </citation>
    <scope>NUCLEOTIDE SEQUENCE</scope>
</reference>
<dbReference type="EMBL" id="MZ501267">
    <property type="protein sequence ID" value="QZA70777.1"/>
    <property type="molecule type" value="Genomic_DNA"/>
</dbReference>
<sequence>MADSSTGRDSQKLPNQLVSATGMGLIINAALSCNQTVNIPKNTTLNEKFSILADESVGRKNGRDFQLGYFGVGIGGSRSIGQDSYGLEGRQVYQHKAVDFAPFYGIPMVARKLGSDLDPTVRDNYRIREVRKIGDDIYILYWLKKAGFTEFDPTMKVGERDPSTGNETEREYVPKEADLSPTPYQLTSTNNVPITDTYINGTGKIDLSLDSNDLEELRNVCRILFNDEGKAAINEVYMCYGIETTNSGQVDSGASVNYKELVSCVVSYQITEAYARDANANNKMPWFFWYGNSIPLLVGADALAAANTGS</sequence>
<protein>
    <recommendedName>
        <fullName evidence="3">Virion structural protein</fullName>
    </recommendedName>
</protein>
<gene>
    <name evidence="1" type="primary">134</name>
    <name evidence="1" type="ORF">AH04_134</name>
</gene>
<keyword evidence="2" id="KW-1185">Reference proteome</keyword>
<dbReference type="RefSeq" id="YP_010667888.1">
    <property type="nucleotide sequence ID" value="NC_070952.1"/>
</dbReference>
<evidence type="ECO:0000313" key="1">
    <source>
        <dbReference type="EMBL" id="QZA70777.1"/>
    </source>
</evidence>
<evidence type="ECO:0008006" key="3">
    <source>
        <dbReference type="Google" id="ProtNLM"/>
    </source>
</evidence>